<sequence>MIRRVEKLPGIPKRTFKVSPRHIFNPIVYDDYETAKESRRDNLHLYLESGLYGDMQRVNAIYHSSNRPVFQTFLKQTVFNFLFNKRAINIQKYFDAKKLPGLFSYPYSTDQSWDNRGQMGDKARTVKGHQFVPQCKHRNDLNHVPAVVQCVAQDALWPEERSVKIYSRTFPGYFIIGLGRTMLLVVPLTQKFRTEYTVAWRRLTKDGLLKVVLFD</sequence>
<dbReference type="AlphaFoldDB" id="A0A2H3S3Q8"/>
<dbReference type="EMBL" id="CABFJX010000050">
    <property type="protein sequence ID" value="VTT60857.1"/>
    <property type="molecule type" value="Genomic_DNA"/>
</dbReference>
<name>A0A2H3S3Q8_FUSFU</name>
<dbReference type="Proteomes" id="UP000760494">
    <property type="component" value="Unassembled WGS sequence"/>
</dbReference>
<evidence type="ECO:0000313" key="2">
    <source>
        <dbReference type="Proteomes" id="UP000760494"/>
    </source>
</evidence>
<proteinExistence type="predicted"/>
<reference evidence="1" key="1">
    <citation type="submission" date="2019-05" db="EMBL/GenBank/DDBJ databases">
        <authorList>
            <person name="Piombo E."/>
        </authorList>
    </citation>
    <scope>NUCLEOTIDE SEQUENCE</scope>
    <source>
        <strain evidence="1">C2S</strain>
    </source>
</reference>
<protein>
    <submittedName>
        <fullName evidence="1">Uncharacterized protein</fullName>
    </submittedName>
</protein>
<comment type="caution">
    <text evidence="1">The sequence shown here is derived from an EMBL/GenBank/DDBJ whole genome shotgun (WGS) entry which is preliminary data.</text>
</comment>
<organism evidence="1 2">
    <name type="scientific">Fusarium fujikuroi</name>
    <name type="common">Bakanae and foot rot disease fungus</name>
    <name type="synonym">Gibberella fujikuroi</name>
    <dbReference type="NCBI Taxonomy" id="5127"/>
    <lineage>
        <taxon>Eukaryota</taxon>
        <taxon>Fungi</taxon>
        <taxon>Dikarya</taxon>
        <taxon>Ascomycota</taxon>
        <taxon>Pezizomycotina</taxon>
        <taxon>Sordariomycetes</taxon>
        <taxon>Hypocreomycetidae</taxon>
        <taxon>Hypocreales</taxon>
        <taxon>Nectriaceae</taxon>
        <taxon>Fusarium</taxon>
        <taxon>Fusarium fujikuroi species complex</taxon>
    </lineage>
</organism>
<gene>
    <name evidence="1" type="ORF">C2S_14481</name>
</gene>
<evidence type="ECO:0000313" key="1">
    <source>
        <dbReference type="EMBL" id="VTT60857.1"/>
    </source>
</evidence>
<accession>A0A2H3S3Q8</accession>